<gene>
    <name evidence="1" type="ORF">SNEC2469_LOCUS19335</name>
</gene>
<evidence type="ECO:0000313" key="2">
    <source>
        <dbReference type="Proteomes" id="UP000601435"/>
    </source>
</evidence>
<organism evidence="1 2">
    <name type="scientific">Symbiodinium necroappetens</name>
    <dbReference type="NCBI Taxonomy" id="1628268"/>
    <lineage>
        <taxon>Eukaryota</taxon>
        <taxon>Sar</taxon>
        <taxon>Alveolata</taxon>
        <taxon>Dinophyceae</taxon>
        <taxon>Suessiales</taxon>
        <taxon>Symbiodiniaceae</taxon>
        <taxon>Symbiodinium</taxon>
    </lineage>
</organism>
<proteinExistence type="predicted"/>
<reference evidence="1" key="1">
    <citation type="submission" date="2021-02" db="EMBL/GenBank/DDBJ databases">
        <authorList>
            <person name="Dougan E. K."/>
            <person name="Rhodes N."/>
            <person name="Thang M."/>
            <person name="Chan C."/>
        </authorList>
    </citation>
    <scope>NUCLEOTIDE SEQUENCE</scope>
</reference>
<accession>A0A812WE66</accession>
<dbReference type="Proteomes" id="UP000601435">
    <property type="component" value="Unassembled WGS sequence"/>
</dbReference>
<sequence>MESDLRHAYREPEVYAGDMPHASYSMMTSGGMQCDDGLQGMGYIQGDAGYMSKQLDWTTGTACPDEASETYWMQTPMMHQVYAGDVTHASYGMMTQHGHRGVMPQGPGCEDGMYGIAFAQGNAGYMSKQLDWTTGTACPDEASETYWMQTPMMHQVPIRDTFVRQGIFDVV</sequence>
<evidence type="ECO:0000313" key="1">
    <source>
        <dbReference type="EMBL" id="CAE7674484.1"/>
    </source>
</evidence>
<keyword evidence="2" id="KW-1185">Reference proteome</keyword>
<protein>
    <submittedName>
        <fullName evidence="1">Uncharacterized protein</fullName>
    </submittedName>
</protein>
<dbReference type="EMBL" id="CAJNJA010033090">
    <property type="protein sequence ID" value="CAE7674484.1"/>
    <property type="molecule type" value="Genomic_DNA"/>
</dbReference>
<dbReference type="OrthoDB" id="406039at2759"/>
<dbReference type="AlphaFoldDB" id="A0A812WE66"/>
<name>A0A812WE66_9DINO</name>
<comment type="caution">
    <text evidence="1">The sequence shown here is derived from an EMBL/GenBank/DDBJ whole genome shotgun (WGS) entry which is preliminary data.</text>
</comment>